<keyword evidence="6" id="KW-0418">Kinase</keyword>
<dbReference type="FunFam" id="1.10.510.10:FF:000072">
    <property type="entry name" value="AP2 associated kinase 1"/>
    <property type="match status" value="1"/>
</dbReference>
<name>A0A4X2L3X2_VOMUR</name>
<feature type="compositionally biased region" description="Low complexity" evidence="10">
    <location>
        <begin position="564"/>
        <end position="593"/>
    </location>
</feature>
<evidence type="ECO:0000256" key="5">
    <source>
        <dbReference type="ARBA" id="ARBA00022741"/>
    </source>
</evidence>
<dbReference type="GO" id="GO:0005524">
    <property type="term" value="F:ATP binding"/>
    <property type="evidence" value="ECO:0007669"/>
    <property type="project" value="UniProtKB-KW"/>
</dbReference>
<dbReference type="GeneID" id="114045360"/>
<accession>A0A4X2L3X2</accession>
<dbReference type="PROSITE" id="PS50011">
    <property type="entry name" value="PROTEIN_KINASE_DOM"/>
    <property type="match status" value="1"/>
</dbReference>
<evidence type="ECO:0000256" key="3">
    <source>
        <dbReference type="ARBA" id="ARBA00022553"/>
    </source>
</evidence>
<dbReference type="Gene3D" id="1.10.510.10">
    <property type="entry name" value="Transferase(Phosphotransferase) domain 1"/>
    <property type="match status" value="1"/>
</dbReference>
<evidence type="ECO:0000256" key="2">
    <source>
        <dbReference type="ARBA" id="ARBA00022527"/>
    </source>
</evidence>
<evidence type="ECO:0000313" key="13">
    <source>
        <dbReference type="Proteomes" id="UP000314987"/>
    </source>
</evidence>
<dbReference type="Pfam" id="PF00069">
    <property type="entry name" value="Pkinase"/>
    <property type="match status" value="1"/>
</dbReference>
<dbReference type="EC" id="2.7.11.1" evidence="1"/>
<dbReference type="AlphaFoldDB" id="A0A4X2L3X2"/>
<feature type="compositionally biased region" description="Basic and acidic residues" evidence="10">
    <location>
        <begin position="718"/>
        <end position="727"/>
    </location>
</feature>
<keyword evidence="13" id="KW-1185">Reference proteome</keyword>
<feature type="region of interest" description="Disordered" evidence="10">
    <location>
        <begin position="1"/>
        <end position="29"/>
    </location>
</feature>
<reference evidence="12" key="2">
    <citation type="submission" date="2025-08" db="UniProtKB">
        <authorList>
            <consortium name="Ensembl"/>
        </authorList>
    </citation>
    <scope>IDENTIFICATION</scope>
</reference>
<feature type="compositionally biased region" description="Low complexity" evidence="10">
    <location>
        <begin position="752"/>
        <end position="762"/>
    </location>
</feature>
<dbReference type="InterPro" id="IPR011009">
    <property type="entry name" value="Kinase-like_dom_sf"/>
</dbReference>
<feature type="compositionally biased region" description="Polar residues" evidence="10">
    <location>
        <begin position="1063"/>
        <end position="1076"/>
    </location>
</feature>
<gene>
    <name evidence="12" type="primary">AAK1</name>
</gene>
<feature type="compositionally biased region" description="Pro residues" evidence="10">
    <location>
        <begin position="421"/>
        <end position="432"/>
    </location>
</feature>
<dbReference type="Proteomes" id="UP000314987">
    <property type="component" value="Unassembled WGS sequence"/>
</dbReference>
<keyword evidence="5" id="KW-0547">Nucleotide-binding</keyword>
<feature type="compositionally biased region" description="Acidic residues" evidence="10">
    <location>
        <begin position="825"/>
        <end position="834"/>
    </location>
</feature>
<evidence type="ECO:0000256" key="7">
    <source>
        <dbReference type="ARBA" id="ARBA00022840"/>
    </source>
</evidence>
<comment type="catalytic activity">
    <reaction evidence="9">
        <text>L-seryl-[protein] + ATP = O-phospho-L-seryl-[protein] + ADP + H(+)</text>
        <dbReference type="Rhea" id="RHEA:17989"/>
        <dbReference type="Rhea" id="RHEA-COMP:9863"/>
        <dbReference type="Rhea" id="RHEA-COMP:11604"/>
        <dbReference type="ChEBI" id="CHEBI:15378"/>
        <dbReference type="ChEBI" id="CHEBI:29999"/>
        <dbReference type="ChEBI" id="CHEBI:30616"/>
        <dbReference type="ChEBI" id="CHEBI:83421"/>
        <dbReference type="ChEBI" id="CHEBI:456216"/>
        <dbReference type="EC" id="2.7.11.1"/>
    </reaction>
</comment>
<feature type="region of interest" description="Disordered" evidence="10">
    <location>
        <begin position="325"/>
        <end position="527"/>
    </location>
</feature>
<feature type="compositionally biased region" description="Polar residues" evidence="10">
    <location>
        <begin position="674"/>
        <end position="697"/>
    </location>
</feature>
<evidence type="ECO:0000313" key="12">
    <source>
        <dbReference type="Ensembl" id="ENSVURP00010015877.1"/>
    </source>
</evidence>
<evidence type="ECO:0000256" key="6">
    <source>
        <dbReference type="ARBA" id="ARBA00022777"/>
    </source>
</evidence>
<evidence type="ECO:0000256" key="9">
    <source>
        <dbReference type="ARBA" id="ARBA00048679"/>
    </source>
</evidence>
<feature type="compositionally biased region" description="Basic and acidic residues" evidence="10">
    <location>
        <begin position="1"/>
        <end position="11"/>
    </location>
</feature>
<feature type="compositionally biased region" description="Gly residues" evidence="10">
    <location>
        <begin position="12"/>
        <end position="29"/>
    </location>
</feature>
<feature type="domain" description="Protein kinase" evidence="11">
    <location>
        <begin position="46"/>
        <end position="312"/>
    </location>
</feature>
<dbReference type="PANTHER" id="PTHR47907:SF5">
    <property type="entry name" value="AP2 ASSOCIATED KINASE 1"/>
    <property type="match status" value="1"/>
</dbReference>
<feature type="compositionally biased region" description="Low complexity" evidence="10">
    <location>
        <begin position="446"/>
        <end position="518"/>
    </location>
</feature>
<dbReference type="RefSeq" id="XP_027721109.1">
    <property type="nucleotide sequence ID" value="XM_027865308.1"/>
</dbReference>
<keyword evidence="7" id="KW-0067">ATP-binding</keyword>
<feature type="region of interest" description="Disordered" evidence="10">
    <location>
        <begin position="718"/>
        <end position="857"/>
    </location>
</feature>
<dbReference type="Pfam" id="PF15282">
    <property type="entry name" value="BMP2K_C"/>
    <property type="match status" value="1"/>
</dbReference>
<reference evidence="13" key="1">
    <citation type="submission" date="2018-12" db="EMBL/GenBank/DDBJ databases">
        <authorList>
            <person name="Yazar S."/>
        </authorList>
    </citation>
    <scope>NUCLEOTIDE SEQUENCE [LARGE SCALE GENOMIC DNA]</scope>
</reference>
<organism evidence="12 13">
    <name type="scientific">Vombatus ursinus</name>
    <name type="common">Common wombat</name>
    <dbReference type="NCBI Taxonomy" id="29139"/>
    <lineage>
        <taxon>Eukaryota</taxon>
        <taxon>Metazoa</taxon>
        <taxon>Chordata</taxon>
        <taxon>Craniata</taxon>
        <taxon>Vertebrata</taxon>
        <taxon>Euteleostomi</taxon>
        <taxon>Mammalia</taxon>
        <taxon>Metatheria</taxon>
        <taxon>Diprotodontia</taxon>
        <taxon>Vombatidae</taxon>
        <taxon>Vombatus</taxon>
    </lineage>
</organism>
<evidence type="ECO:0000259" key="11">
    <source>
        <dbReference type="PROSITE" id="PS50011"/>
    </source>
</evidence>
<dbReference type="Ensembl" id="ENSVURT00010018052.1">
    <property type="protein sequence ID" value="ENSVURP00010015877.1"/>
    <property type="gene ID" value="ENSVURG00010012128.1"/>
</dbReference>
<feature type="region of interest" description="Disordered" evidence="10">
    <location>
        <begin position="667"/>
        <end position="703"/>
    </location>
</feature>
<sequence>MKKFFDSRREQGGSGPGSGSSGGGGSTSGPGSGYIGRVFGIGRHQVTVDEVLAEGGFAIVFLVRTSNGMKCALKRMFVNNEHDLQVCKREIQIMRDLSGHKNIVGYIDSSINNVSSGDVWEVLILMDFCRGGQVVNLMNQRLQTGFTENEVLQIFCDTCEAVARLHQCKTPIIHRDLKVENILLHDRGHYVLCDFGSATNRFQNPQAEGVNAVEDEIKKYTTLSYRAPEMVNLYSGKIITTKADIWALGCLLYKLCYFTLPFGESQVAICDGNFTIPDNSRYSQDMHCLIRYMLEPDPDKRPDIYQISYFSFKLAKRECPIQNVQNSPIPTKLPEPVKASEAAAKKTQPKARLTDPIPTTETSIAPRQRPKAGQTQPNPGILPIQPALTPRKRPTVQPPAQPTVSGPSVPAGLPTNVPQPKTQPPPSQPLPQAPAKQPQAPPTPQQTPSTQAQVLPAQAQATPQHQQHLFLKQQQQQQQQQQATFYQQQQPQQQQQLAPAQQFQVMHQGAQQPAIAQLPGPPQGAPQQQLMQNFYQQQQQQQQQQLLKAQQAVLQQKTAVAAGQPKQQAPSQAQAQTQLAAAPQPAPSQEPVQKQAPIRQQAKAQTTPPAAIQGQKLGSLTPPSSPKAQRAGHRRILSDVTHSAVFGVPASQSTQLLQAAAAEASLNKSKSASTTPSGSPRTSQQNVYNPSEGSTWNPFDDDNFSKLTAEELLNKDFAKLGDGKPPEKLGGSAESLIPGFQPGPVTTQADAFGSSSFSTGTGLQREPNSCPSISVERFEEPSHQGLPLEQDSNRGPGAKSQNNLESDYLARGGPSSNSSFHSSEEEGTDLEGDMLDCSGSRPLLMDSEDEDESCKAPQVGSVEKVNITQPEVCKEETKIALGGKENQFQAFAQLTAEVSGEPDVFATAPFRSARPQYDGMDIFTKAPFITKGHVAPQVPEDADVFLRAPFTKKKSMEELVVTQGTTMDLPTQTALHSQMGDGPPVISPLLSNLDRGVHPAALSPLAQYPMVGFLHQSNLPPNSIQSAESLDNITSKGISLDTVGHPNDRNKSHPSQKEVASGSVASKSFRPQSLSKYSRHYSPENEPSLEAQPIAAYKVVSQSNKQSISGSIPITSFSSRTAELPSVDPFALAPFPSKSSKQKP</sequence>
<evidence type="ECO:0000256" key="4">
    <source>
        <dbReference type="ARBA" id="ARBA00022679"/>
    </source>
</evidence>
<dbReference type="GO" id="GO:0004674">
    <property type="term" value="F:protein serine/threonine kinase activity"/>
    <property type="evidence" value="ECO:0007669"/>
    <property type="project" value="UniProtKB-KW"/>
</dbReference>
<dbReference type="SMART" id="SM00220">
    <property type="entry name" value="S_TKc"/>
    <property type="match status" value="1"/>
</dbReference>
<proteinExistence type="predicted"/>
<dbReference type="CDD" id="cd14037">
    <property type="entry name" value="STKc_NAK_like"/>
    <property type="match status" value="1"/>
</dbReference>
<keyword evidence="2" id="KW-0723">Serine/threonine-protein kinase</keyword>
<protein>
    <recommendedName>
        <fullName evidence="1">non-specific serine/threonine protein kinase</fullName>
        <ecNumber evidence="1">2.7.11.1</ecNumber>
    </recommendedName>
</protein>
<feature type="compositionally biased region" description="Low complexity" evidence="10">
    <location>
        <begin position="600"/>
        <end position="613"/>
    </location>
</feature>
<evidence type="ECO:0000256" key="1">
    <source>
        <dbReference type="ARBA" id="ARBA00012513"/>
    </source>
</evidence>
<evidence type="ECO:0000256" key="10">
    <source>
        <dbReference type="SAM" id="MobiDB-lite"/>
    </source>
</evidence>
<dbReference type="GeneTree" id="ENSGT00940000155968"/>
<evidence type="ECO:0000256" key="8">
    <source>
        <dbReference type="ARBA" id="ARBA00047899"/>
    </source>
</evidence>
<dbReference type="CTD" id="22848"/>
<keyword evidence="4" id="KW-0808">Transferase</keyword>
<dbReference type="InterPro" id="IPR008271">
    <property type="entry name" value="Ser/Thr_kinase_AS"/>
</dbReference>
<dbReference type="InterPro" id="IPR028182">
    <property type="entry name" value="BMP2K_C"/>
</dbReference>
<reference evidence="12" key="3">
    <citation type="submission" date="2025-09" db="UniProtKB">
        <authorList>
            <consortium name="Ensembl"/>
        </authorList>
    </citation>
    <scope>IDENTIFICATION</scope>
</reference>
<keyword evidence="3" id="KW-0597">Phosphoprotein</keyword>
<dbReference type="SUPFAM" id="SSF56112">
    <property type="entry name" value="Protein kinase-like (PK-like)"/>
    <property type="match status" value="1"/>
</dbReference>
<dbReference type="PROSITE" id="PS00108">
    <property type="entry name" value="PROTEIN_KINASE_ST"/>
    <property type="match status" value="1"/>
</dbReference>
<dbReference type="InterPro" id="IPR000719">
    <property type="entry name" value="Prot_kinase_dom"/>
</dbReference>
<dbReference type="PANTHER" id="PTHR47907">
    <property type="entry name" value="PROTEIN KINASE DOMAIN-CONTAINING PROTEIN"/>
    <property type="match status" value="1"/>
</dbReference>
<comment type="catalytic activity">
    <reaction evidence="8">
        <text>L-threonyl-[protein] + ATP = O-phospho-L-threonyl-[protein] + ADP + H(+)</text>
        <dbReference type="Rhea" id="RHEA:46608"/>
        <dbReference type="Rhea" id="RHEA-COMP:11060"/>
        <dbReference type="Rhea" id="RHEA-COMP:11605"/>
        <dbReference type="ChEBI" id="CHEBI:15378"/>
        <dbReference type="ChEBI" id="CHEBI:30013"/>
        <dbReference type="ChEBI" id="CHEBI:30616"/>
        <dbReference type="ChEBI" id="CHEBI:61977"/>
        <dbReference type="ChEBI" id="CHEBI:456216"/>
        <dbReference type="EC" id="2.7.11.1"/>
    </reaction>
</comment>
<feature type="region of interest" description="Disordered" evidence="10">
    <location>
        <begin position="1037"/>
        <end position="1091"/>
    </location>
</feature>
<feature type="region of interest" description="Disordered" evidence="10">
    <location>
        <begin position="564"/>
        <end position="634"/>
    </location>
</feature>
<dbReference type="InterPro" id="IPR051744">
    <property type="entry name" value="AP2_assoc_SerThr_kinase"/>
</dbReference>